<dbReference type="GO" id="GO:0009691">
    <property type="term" value="P:cytokinin biosynthetic process"/>
    <property type="evidence" value="ECO:0000318"/>
    <property type="project" value="GO_Central"/>
</dbReference>
<organism evidence="12">
    <name type="scientific">Glycine max</name>
    <name type="common">Soybean</name>
    <name type="synonym">Glycine hispida</name>
    <dbReference type="NCBI Taxonomy" id="3847"/>
    <lineage>
        <taxon>Eukaryota</taxon>
        <taxon>Viridiplantae</taxon>
        <taxon>Streptophyta</taxon>
        <taxon>Embryophyta</taxon>
        <taxon>Tracheophyta</taxon>
        <taxon>Spermatophyta</taxon>
        <taxon>Magnoliopsida</taxon>
        <taxon>eudicotyledons</taxon>
        <taxon>Gunneridae</taxon>
        <taxon>Pentapetalae</taxon>
        <taxon>rosids</taxon>
        <taxon>fabids</taxon>
        <taxon>Fabales</taxon>
        <taxon>Fabaceae</taxon>
        <taxon>Papilionoideae</taxon>
        <taxon>50 kb inversion clade</taxon>
        <taxon>NPAAA clade</taxon>
        <taxon>indigoferoid/millettioid clade</taxon>
        <taxon>Phaseoleae</taxon>
        <taxon>Glycine</taxon>
        <taxon>Glycine subgen. Soja</taxon>
    </lineage>
</organism>
<comment type="function">
    <text evidence="9">Involved in cytokinin biosynthesis. Catalyzes the transfer of an isopentenyl group from dimethylallyl diphosphate (DMAPP) to ATP and ADP.</text>
</comment>
<evidence type="ECO:0000256" key="7">
    <source>
        <dbReference type="ARBA" id="ARBA00051744"/>
    </source>
</evidence>
<keyword evidence="4" id="KW-0547">Nucleotide-binding</keyword>
<proteinExistence type="inferred from homology"/>
<dbReference type="AlphaFoldDB" id="K7MVJ1"/>
<keyword evidence="6" id="KW-0809">Transit peptide</keyword>
<protein>
    <recommendedName>
        <fullName evidence="10">adenylate dimethylallyltransferase (ADP/ATP-dependent)</fullName>
        <ecNumber evidence="10">2.5.1.112</ecNumber>
    </recommendedName>
</protein>
<dbReference type="EnsemblPlants" id="KRH01762">
    <property type="protein sequence ID" value="KRH01762"/>
    <property type="gene ID" value="GLYMA_18G297300"/>
</dbReference>
<evidence type="ECO:0000256" key="6">
    <source>
        <dbReference type="ARBA" id="ARBA00022946"/>
    </source>
</evidence>
<dbReference type="EMBL" id="CM000851">
    <property type="protein sequence ID" value="KRH01762.1"/>
    <property type="molecule type" value="Genomic_DNA"/>
</dbReference>
<evidence type="ECO:0000256" key="9">
    <source>
        <dbReference type="ARBA" id="ARBA00055191"/>
    </source>
</evidence>
<keyword evidence="11" id="KW-0472">Membrane</keyword>
<evidence type="ECO:0000256" key="1">
    <source>
        <dbReference type="ARBA" id="ARBA00005842"/>
    </source>
</evidence>
<feature type="transmembrane region" description="Helical" evidence="11">
    <location>
        <begin position="6"/>
        <end position="27"/>
    </location>
</feature>
<dbReference type="KEGG" id="gmx:100817288"/>
<evidence type="ECO:0000256" key="5">
    <source>
        <dbReference type="ARBA" id="ARBA00022840"/>
    </source>
</evidence>
<sequence length="333" mass="37786">MHLFKQTILVFFLINFLQIYIILNTLMAPLSLAEKKKVLFIMGATGTGKTKLSINLGTQFPSEVINSDKIQVYKGLDIITNKVPESERNGIPHHLLGIIDDPDYDFTVDDFCKHVLIALDLIIENGHLPIIVGGSNTYLATLLEDPNIAFRSKYDCCFIWVDVSLPVLFQYLDKRVDEMLDKGVVDEIRETFVPGADYSRGVRRAIGVPELGEYFLVEKKIDDETKKEKMLQGAIARTKENTCKLAEAQLLKIHKMNYEFGWGMTKIDSTQVFEAVLKGMDYKHLYHEIVFKPSVDIVKRFLHETTSGKGKALRQNGEQVTVVLQKSLKLAKD</sequence>
<reference evidence="12 13" key="1">
    <citation type="journal article" date="2010" name="Nature">
        <title>Genome sequence of the palaeopolyploid soybean.</title>
        <authorList>
            <person name="Schmutz J."/>
            <person name="Cannon S.B."/>
            <person name="Schlueter J."/>
            <person name="Ma J."/>
            <person name="Mitros T."/>
            <person name="Nelson W."/>
            <person name="Hyten D.L."/>
            <person name="Song Q."/>
            <person name="Thelen J.J."/>
            <person name="Cheng J."/>
            <person name="Xu D."/>
            <person name="Hellsten U."/>
            <person name="May G.D."/>
            <person name="Yu Y."/>
            <person name="Sakurai T."/>
            <person name="Umezawa T."/>
            <person name="Bhattacharyya M.K."/>
            <person name="Sandhu D."/>
            <person name="Valliyodan B."/>
            <person name="Lindquist E."/>
            <person name="Peto M."/>
            <person name="Grant D."/>
            <person name="Shu S."/>
            <person name="Goodstein D."/>
            <person name="Barry K."/>
            <person name="Futrell-Griggs M."/>
            <person name="Abernathy B."/>
            <person name="Du J."/>
            <person name="Tian Z."/>
            <person name="Zhu L."/>
            <person name="Gill N."/>
            <person name="Joshi T."/>
            <person name="Libault M."/>
            <person name="Sethuraman A."/>
            <person name="Zhang X.-C."/>
            <person name="Shinozaki K."/>
            <person name="Nguyen H.T."/>
            <person name="Wing R.A."/>
            <person name="Cregan P."/>
            <person name="Specht J."/>
            <person name="Grimwood J."/>
            <person name="Rokhsar D."/>
            <person name="Stacey G."/>
            <person name="Shoemaker R.C."/>
            <person name="Jackson S.A."/>
        </authorList>
    </citation>
    <scope>NUCLEOTIDE SEQUENCE [LARGE SCALE GENOMIC DNA]</scope>
    <source>
        <strain evidence="13">cv. Williams 82</strain>
        <tissue evidence="12">Callus</tissue>
    </source>
</reference>
<dbReference type="GO" id="GO:0005524">
    <property type="term" value="F:ATP binding"/>
    <property type="evidence" value="ECO:0007669"/>
    <property type="project" value="UniProtKB-KW"/>
</dbReference>
<dbReference type="OrthoDB" id="775260at2759"/>
<dbReference type="GO" id="GO:0052381">
    <property type="term" value="F:tRNA dimethylallyltransferase activity"/>
    <property type="evidence" value="ECO:0000318"/>
    <property type="project" value="GO_Central"/>
</dbReference>
<accession>K7MVJ1</accession>
<keyword evidence="3" id="KW-0203">Cytokinin biosynthesis</keyword>
<gene>
    <name evidence="13" type="primary">LOC100817288</name>
    <name evidence="12" type="ORF">GLYMA_18G297300</name>
</gene>
<dbReference type="FunFam" id="1.10.287.890:FF:000002">
    <property type="entry name" value="Adenylate isopentenyltransferase 5, chloroplastic"/>
    <property type="match status" value="1"/>
</dbReference>
<dbReference type="Pfam" id="PF01715">
    <property type="entry name" value="IPPT"/>
    <property type="match status" value="2"/>
</dbReference>
<dbReference type="GO" id="GO:0052622">
    <property type="term" value="F:ATP/ADP dimethylallyltransferase activity"/>
    <property type="evidence" value="ECO:0007669"/>
    <property type="project" value="UniProtKB-EC"/>
</dbReference>
<dbReference type="InterPro" id="IPR027417">
    <property type="entry name" value="P-loop_NTPase"/>
</dbReference>
<keyword evidence="5" id="KW-0067">ATP-binding</keyword>
<dbReference type="GO" id="GO:0006400">
    <property type="term" value="P:tRNA modification"/>
    <property type="evidence" value="ECO:0000318"/>
    <property type="project" value="GO_Central"/>
</dbReference>
<dbReference type="HOGENOM" id="CLU_032616_4_1_1"/>
<evidence type="ECO:0000256" key="3">
    <source>
        <dbReference type="ARBA" id="ARBA00022712"/>
    </source>
</evidence>
<evidence type="ECO:0000256" key="8">
    <source>
        <dbReference type="ARBA" id="ARBA00052386"/>
    </source>
</evidence>
<dbReference type="InterPro" id="IPR039657">
    <property type="entry name" value="Dimethylallyltransferase"/>
</dbReference>
<reference evidence="13" key="2">
    <citation type="submission" date="2018-02" db="UniProtKB">
        <authorList>
            <consortium name="EnsemblPlants"/>
        </authorList>
    </citation>
    <scope>IDENTIFICATION</scope>
    <source>
        <strain evidence="13">Williams 82</strain>
    </source>
</reference>
<evidence type="ECO:0000256" key="11">
    <source>
        <dbReference type="SAM" id="Phobius"/>
    </source>
</evidence>
<keyword evidence="2" id="KW-0808">Transferase</keyword>
<comment type="catalytic activity">
    <reaction evidence="8">
        <text>dimethylallyl diphosphate + ADP = N(6)-(dimethylallyl)adenosine 5'-diphosphate + diphosphate</text>
        <dbReference type="Rhea" id="RHEA:36327"/>
        <dbReference type="ChEBI" id="CHEBI:33019"/>
        <dbReference type="ChEBI" id="CHEBI:57623"/>
        <dbReference type="ChEBI" id="CHEBI:73533"/>
        <dbReference type="ChEBI" id="CHEBI:456216"/>
        <dbReference type="EC" id="2.5.1.112"/>
    </reaction>
</comment>
<dbReference type="Proteomes" id="UP000008827">
    <property type="component" value="Chromosome 18"/>
</dbReference>
<evidence type="ECO:0000313" key="13">
    <source>
        <dbReference type="EnsemblPlants" id="KRH01762"/>
    </source>
</evidence>
<evidence type="ECO:0000256" key="2">
    <source>
        <dbReference type="ARBA" id="ARBA00022679"/>
    </source>
</evidence>
<dbReference type="GO" id="GO:0009824">
    <property type="term" value="F:AMP dimethylallyltransferase activity"/>
    <property type="evidence" value="ECO:0007669"/>
    <property type="project" value="UniProtKB-ARBA"/>
</dbReference>
<name>K7MVJ1_SOYBN</name>
<dbReference type="Gene3D" id="1.10.287.890">
    <property type="entry name" value="Crystal structure of tRNA isopentenylpyrophosphate transferase (bh2366) domain"/>
    <property type="match status" value="1"/>
</dbReference>
<dbReference type="GO" id="GO:0005739">
    <property type="term" value="C:mitochondrion"/>
    <property type="evidence" value="ECO:0000318"/>
    <property type="project" value="GO_Central"/>
</dbReference>
<dbReference type="PANTHER" id="PTHR11088">
    <property type="entry name" value="TRNA DIMETHYLALLYLTRANSFERASE"/>
    <property type="match status" value="1"/>
</dbReference>
<dbReference type="OMA" id="HRIDATC"/>
<dbReference type="Gramene" id="KRH01762">
    <property type="protein sequence ID" value="KRH01762"/>
    <property type="gene ID" value="GLYMA_18G297300"/>
</dbReference>
<dbReference type="PANTHER" id="PTHR11088:SF59">
    <property type="entry name" value="ADENYLATE ISOPENTENYLTRANSFERASE"/>
    <property type="match status" value="1"/>
</dbReference>
<reference evidence="12" key="3">
    <citation type="submission" date="2018-07" db="EMBL/GenBank/DDBJ databases">
        <title>WGS assembly of Glycine max.</title>
        <authorList>
            <person name="Schmutz J."/>
            <person name="Cannon S."/>
            <person name="Schlueter J."/>
            <person name="Ma J."/>
            <person name="Mitros T."/>
            <person name="Nelson W."/>
            <person name="Hyten D."/>
            <person name="Song Q."/>
            <person name="Thelen J."/>
            <person name="Cheng J."/>
            <person name="Xu D."/>
            <person name="Hellsten U."/>
            <person name="May G."/>
            <person name="Yu Y."/>
            <person name="Sakurai T."/>
            <person name="Umezawa T."/>
            <person name="Bhattacharyya M."/>
            <person name="Sandhu D."/>
            <person name="Valliyodan B."/>
            <person name="Lindquist E."/>
            <person name="Peto M."/>
            <person name="Grant D."/>
            <person name="Shu S."/>
            <person name="Goodstein D."/>
            <person name="Barry K."/>
            <person name="Futrell-Griggs M."/>
            <person name="Abernathy B."/>
            <person name="Du J."/>
            <person name="Tian Z."/>
            <person name="Zhu L."/>
            <person name="Gill N."/>
            <person name="Joshi T."/>
            <person name="Libault M."/>
            <person name="Sethuraman A."/>
            <person name="Zhang X."/>
            <person name="Shinozaki K."/>
            <person name="Nguyen H."/>
            <person name="Wing R."/>
            <person name="Cregan P."/>
            <person name="Specht J."/>
            <person name="Grimwood J."/>
            <person name="Rokhsar D."/>
            <person name="Stacey G."/>
            <person name="Shoemaker R."/>
            <person name="Jackson S."/>
        </authorList>
    </citation>
    <scope>NUCLEOTIDE SEQUENCE</scope>
    <source>
        <tissue evidence="12">Callus</tissue>
    </source>
</reference>
<evidence type="ECO:0000313" key="14">
    <source>
        <dbReference type="Proteomes" id="UP000008827"/>
    </source>
</evidence>
<dbReference type="SMR" id="K7MVJ1"/>
<comment type="catalytic activity">
    <reaction evidence="7">
        <text>dimethylallyl diphosphate + ATP = N(6)-(dimethylallyl)adenosine 5'-triphosphate + diphosphate</text>
        <dbReference type="Rhea" id="RHEA:36331"/>
        <dbReference type="ChEBI" id="CHEBI:30616"/>
        <dbReference type="ChEBI" id="CHEBI:33019"/>
        <dbReference type="ChEBI" id="CHEBI:57623"/>
        <dbReference type="ChEBI" id="CHEBI:73532"/>
        <dbReference type="EC" id="2.5.1.112"/>
    </reaction>
</comment>
<keyword evidence="11" id="KW-0812">Transmembrane</keyword>
<keyword evidence="14" id="KW-1185">Reference proteome</keyword>
<dbReference type="eggNOG" id="KOG1384">
    <property type="taxonomic scope" value="Eukaryota"/>
</dbReference>
<dbReference type="PaxDb" id="3847-GLYMA18G53460.2"/>
<dbReference type="EC" id="2.5.1.112" evidence="10"/>
<dbReference type="STRING" id="3847.K7MVJ1"/>
<evidence type="ECO:0000256" key="4">
    <source>
        <dbReference type="ARBA" id="ARBA00022741"/>
    </source>
</evidence>
<dbReference type="Gene3D" id="3.40.50.300">
    <property type="entry name" value="P-loop containing nucleotide triphosphate hydrolases"/>
    <property type="match status" value="1"/>
</dbReference>
<evidence type="ECO:0000313" key="12">
    <source>
        <dbReference type="EMBL" id="KRH01762.1"/>
    </source>
</evidence>
<comment type="similarity">
    <text evidence="1">Belongs to the IPP transferase family.</text>
</comment>
<evidence type="ECO:0000256" key="10">
    <source>
        <dbReference type="ARBA" id="ARBA00066838"/>
    </source>
</evidence>
<dbReference type="SUPFAM" id="SSF52540">
    <property type="entry name" value="P-loop containing nucleoside triphosphate hydrolases"/>
    <property type="match status" value="1"/>
</dbReference>
<keyword evidence="11" id="KW-1133">Transmembrane helix</keyword>
<dbReference type="GeneID" id="100817288"/>